<sequence length="581" mass="65649">MSYRESLTKYIANFVNQLYVSGVRNVVISPGSRSTPLSLTFAEYDRFQLWVDIDERSAAFFALGMAKETREPVVLVCTSGTAAANYYPAIIEAHYSRIPLIVLTADRPHELRDVGAPQTINQLKIFGDYPKWFHEMALPSATVEMLRYARNQAKRAIQTALRPNCGVVHLNFPLREPLVPDFTLQDIWGEEEKSLTLRAVSQLSQPNVELLIDKLKNKKRGILVCGPQDRTELGSAIVDLAEAWGIPIFADPLSLLRNGKHSNKWIVEGYDAILKSKAVRDLLELDFIIRFGAMPVSKAYLQLLQEKQGIEHIVVEEGEGYREPVGVPTHFLNHCDGVHLCRDLASYPIKIDEKWSANWRKWNTYTKEVLMEKQDRLTEGLAVIGIQQTIPDHTVLFASNSMPIRDVDTFWFSNQQLVKVLANRGANGIDGIISTALGISATDKHTTLLIGDVSFLHSLNGLLLAKNYRLNLTIVLINNNGGGIFSFLPQAKDKSKHYELLFGTPQDIDIQKLAAAYDASYEKPENWTNYVRTLENSYQRGGLTIVEVETDRTENVSWHQQKWDLIKQYLLHELEGSDDVL</sequence>
<evidence type="ECO:0000313" key="12">
    <source>
        <dbReference type="Proteomes" id="UP000245624"/>
    </source>
</evidence>
<dbReference type="GO" id="GO:0009234">
    <property type="term" value="P:menaquinone biosynthetic process"/>
    <property type="evidence" value="ECO:0007669"/>
    <property type="project" value="UniProtKB-UniRule"/>
</dbReference>
<comment type="cofactor">
    <cofactor evidence="7">
        <name>Mg(2+)</name>
        <dbReference type="ChEBI" id="CHEBI:18420"/>
    </cofactor>
    <cofactor evidence="7">
        <name>Mn(2+)</name>
        <dbReference type="ChEBI" id="CHEBI:29035"/>
    </cofactor>
</comment>
<dbReference type="SUPFAM" id="SSF52518">
    <property type="entry name" value="Thiamin diphosphate-binding fold (THDP-binding)"/>
    <property type="match status" value="2"/>
</dbReference>
<feature type="domain" description="Menaquinone biosynthesis protein MenD middle" evidence="10">
    <location>
        <begin position="188"/>
        <end position="397"/>
    </location>
</feature>
<dbReference type="InterPro" id="IPR029035">
    <property type="entry name" value="DHS-like_NAD/FAD-binding_dom"/>
</dbReference>
<dbReference type="Proteomes" id="UP000245624">
    <property type="component" value="Unassembled WGS sequence"/>
</dbReference>
<dbReference type="RefSeq" id="WP_109984633.1">
    <property type="nucleotide sequence ID" value="NZ_QGTD01000009.1"/>
</dbReference>
<evidence type="ECO:0000259" key="9">
    <source>
        <dbReference type="Pfam" id="PF02776"/>
    </source>
</evidence>
<evidence type="ECO:0000256" key="6">
    <source>
        <dbReference type="ARBA" id="ARBA00023211"/>
    </source>
</evidence>
<comment type="caution">
    <text evidence="11">The sequence shown here is derived from an EMBL/GenBank/DDBJ whole genome shotgun (WGS) entry which is preliminary data.</text>
</comment>
<feature type="domain" description="Thiamine pyrophosphate enzyme N-terminal TPP-binding" evidence="9">
    <location>
        <begin position="15"/>
        <end position="124"/>
    </location>
</feature>
<dbReference type="UniPathway" id="UPA00079"/>
<keyword evidence="6 7" id="KW-0464">Manganese</keyword>
<dbReference type="OrthoDB" id="9791859at2"/>
<dbReference type="InterPro" id="IPR032264">
    <property type="entry name" value="MenD_middle"/>
</dbReference>
<keyword evidence="12" id="KW-1185">Reference proteome</keyword>
<dbReference type="Gene3D" id="3.40.50.1220">
    <property type="entry name" value="TPP-binding domain"/>
    <property type="match status" value="1"/>
</dbReference>
<dbReference type="InterPro" id="IPR004433">
    <property type="entry name" value="MenaQ_synth_MenD"/>
</dbReference>
<dbReference type="GO" id="GO:0070204">
    <property type="term" value="F:2-succinyl-5-enolpyruvyl-6-hydroxy-3-cyclohexene-1-carboxylic-acid synthase activity"/>
    <property type="evidence" value="ECO:0007669"/>
    <property type="project" value="UniProtKB-UniRule"/>
</dbReference>
<comment type="pathway">
    <text evidence="7">Quinol/quinone metabolism; 1,4-dihydroxy-2-naphthoate biosynthesis; 1,4-dihydroxy-2-naphthoate from chorismate: step 2/7.</text>
</comment>
<comment type="cofactor">
    <cofactor evidence="7">
        <name>thiamine diphosphate</name>
        <dbReference type="ChEBI" id="CHEBI:58937"/>
    </cofactor>
    <text evidence="7">Binds 1 thiamine pyrophosphate per subunit.</text>
</comment>
<dbReference type="GO" id="GO:0030976">
    <property type="term" value="F:thiamine pyrophosphate binding"/>
    <property type="evidence" value="ECO:0007669"/>
    <property type="project" value="UniProtKB-UniRule"/>
</dbReference>
<organism evidence="11 12">
    <name type="scientific">Gracilibacillus dipsosauri</name>
    <dbReference type="NCBI Taxonomy" id="178340"/>
    <lineage>
        <taxon>Bacteria</taxon>
        <taxon>Bacillati</taxon>
        <taxon>Bacillota</taxon>
        <taxon>Bacilli</taxon>
        <taxon>Bacillales</taxon>
        <taxon>Bacillaceae</taxon>
        <taxon>Gracilibacillus</taxon>
    </lineage>
</organism>
<dbReference type="CDD" id="cd02009">
    <property type="entry name" value="TPP_SHCHC_synthase"/>
    <property type="match status" value="1"/>
</dbReference>
<dbReference type="Gene3D" id="3.40.50.970">
    <property type="match status" value="2"/>
</dbReference>
<dbReference type="EMBL" id="QGTD01000009">
    <property type="protein sequence ID" value="PWU68118.1"/>
    <property type="molecule type" value="Genomic_DNA"/>
</dbReference>
<evidence type="ECO:0000313" key="11">
    <source>
        <dbReference type="EMBL" id="PWU68118.1"/>
    </source>
</evidence>
<accession>A0A317KZX8</accession>
<comment type="similarity">
    <text evidence="7">Belongs to the TPP enzyme family. MenD subfamily.</text>
</comment>
<comment type="subunit">
    <text evidence="7">Homodimer.</text>
</comment>
<dbReference type="UniPathway" id="UPA01057">
    <property type="reaction ID" value="UER00164"/>
</dbReference>
<dbReference type="PANTHER" id="PTHR42916">
    <property type="entry name" value="2-SUCCINYL-5-ENOLPYRUVYL-6-HYDROXY-3-CYCLOHEXENE-1-CARBOXYLATE SYNTHASE"/>
    <property type="match status" value="1"/>
</dbReference>
<dbReference type="GO" id="GO:0000287">
    <property type="term" value="F:magnesium ion binding"/>
    <property type="evidence" value="ECO:0007669"/>
    <property type="project" value="UniProtKB-UniRule"/>
</dbReference>
<comment type="pathway">
    <text evidence="7">Quinol/quinone metabolism; menaquinone biosynthesis.</text>
</comment>
<evidence type="ECO:0000259" key="8">
    <source>
        <dbReference type="Pfam" id="PF02775"/>
    </source>
</evidence>
<reference evidence="11 12" key="1">
    <citation type="submission" date="2018-05" db="EMBL/GenBank/DDBJ databases">
        <title>Genomic analysis of Gracilibacillus dipsosauri DD1 reveals novel features of a salt-tolerant amylase.</title>
        <authorList>
            <person name="Deutch C.E."/>
            <person name="Yang S."/>
        </authorList>
    </citation>
    <scope>NUCLEOTIDE SEQUENCE [LARGE SCALE GENOMIC DNA]</scope>
    <source>
        <strain evidence="11 12">DD1</strain>
    </source>
</reference>
<keyword evidence="3 7" id="KW-0479">Metal-binding</keyword>
<dbReference type="EC" id="2.2.1.9" evidence="7"/>
<dbReference type="CDD" id="cd07037">
    <property type="entry name" value="TPP_PYR_MenD"/>
    <property type="match status" value="1"/>
</dbReference>
<comment type="catalytic activity">
    <reaction evidence="7">
        <text>isochorismate + 2-oxoglutarate + H(+) = 5-enolpyruvoyl-6-hydroxy-2-succinyl-cyclohex-3-ene-1-carboxylate + CO2</text>
        <dbReference type="Rhea" id="RHEA:25593"/>
        <dbReference type="ChEBI" id="CHEBI:15378"/>
        <dbReference type="ChEBI" id="CHEBI:16526"/>
        <dbReference type="ChEBI" id="CHEBI:16810"/>
        <dbReference type="ChEBI" id="CHEBI:29780"/>
        <dbReference type="ChEBI" id="CHEBI:58818"/>
        <dbReference type="EC" id="2.2.1.9"/>
    </reaction>
</comment>
<dbReference type="HAMAP" id="MF_01659">
    <property type="entry name" value="MenD"/>
    <property type="match status" value="1"/>
</dbReference>
<dbReference type="Pfam" id="PF02776">
    <property type="entry name" value="TPP_enzyme_N"/>
    <property type="match status" value="1"/>
</dbReference>
<evidence type="ECO:0000256" key="7">
    <source>
        <dbReference type="HAMAP-Rule" id="MF_01659"/>
    </source>
</evidence>
<evidence type="ECO:0000256" key="4">
    <source>
        <dbReference type="ARBA" id="ARBA00022842"/>
    </source>
</evidence>
<gene>
    <name evidence="7" type="primary">menD</name>
    <name evidence="11" type="ORF">DLJ74_11845</name>
</gene>
<dbReference type="PANTHER" id="PTHR42916:SF1">
    <property type="entry name" value="PROTEIN PHYLLO, CHLOROPLASTIC"/>
    <property type="match status" value="1"/>
</dbReference>
<evidence type="ECO:0000256" key="2">
    <source>
        <dbReference type="ARBA" id="ARBA00022679"/>
    </source>
</evidence>
<keyword evidence="1 7" id="KW-0474">Menaquinone biosynthesis</keyword>
<proteinExistence type="inferred from homology"/>
<evidence type="ECO:0000256" key="1">
    <source>
        <dbReference type="ARBA" id="ARBA00022428"/>
    </source>
</evidence>
<dbReference type="InterPro" id="IPR012001">
    <property type="entry name" value="Thiamin_PyroP_enz_TPP-bd_dom"/>
</dbReference>
<dbReference type="InterPro" id="IPR011766">
    <property type="entry name" value="TPP_enzyme_TPP-bd"/>
</dbReference>
<dbReference type="InterPro" id="IPR029061">
    <property type="entry name" value="THDP-binding"/>
</dbReference>
<dbReference type="SUPFAM" id="SSF52467">
    <property type="entry name" value="DHS-like NAD/FAD-binding domain"/>
    <property type="match status" value="1"/>
</dbReference>
<protein>
    <recommendedName>
        <fullName evidence="7">2-succinyl-5-enolpyruvyl-6-hydroxy-3-cyclohexene-1-carboxylate synthase</fullName>
        <shortName evidence="7">SEPHCHC synthase</shortName>
        <ecNumber evidence="7">2.2.1.9</ecNumber>
    </recommendedName>
    <alternativeName>
        <fullName evidence="7">Menaquinone biosynthesis protein MenD</fullName>
    </alternativeName>
</protein>
<name>A0A317KZX8_9BACI</name>
<dbReference type="AlphaFoldDB" id="A0A317KZX8"/>
<dbReference type="GO" id="GO:0030145">
    <property type="term" value="F:manganese ion binding"/>
    <property type="evidence" value="ECO:0007669"/>
    <property type="project" value="UniProtKB-UniRule"/>
</dbReference>
<dbReference type="PIRSF" id="PIRSF004983">
    <property type="entry name" value="MenD"/>
    <property type="match status" value="1"/>
</dbReference>
<keyword evidence="2 7" id="KW-0808">Transferase</keyword>
<feature type="domain" description="Thiamine pyrophosphate enzyme TPP-binding" evidence="8">
    <location>
        <begin position="433"/>
        <end position="548"/>
    </location>
</feature>
<evidence type="ECO:0000259" key="10">
    <source>
        <dbReference type="Pfam" id="PF16582"/>
    </source>
</evidence>
<keyword evidence="4 7" id="KW-0460">Magnesium</keyword>
<comment type="function">
    <text evidence="7">Catalyzes the thiamine diphosphate-dependent decarboxylation of 2-oxoglutarate and the subsequent addition of the resulting succinic semialdehyde-thiamine pyrophosphate anion to isochorismate to yield 2-succinyl-5-enolpyruvyl-6-hydroxy-3-cyclohexene-1-carboxylate (SEPHCHC).</text>
</comment>
<evidence type="ECO:0000256" key="5">
    <source>
        <dbReference type="ARBA" id="ARBA00023052"/>
    </source>
</evidence>
<dbReference type="NCBIfam" id="TIGR00173">
    <property type="entry name" value="menD"/>
    <property type="match status" value="1"/>
</dbReference>
<keyword evidence="5 7" id="KW-0786">Thiamine pyrophosphate</keyword>
<dbReference type="Pfam" id="PF16582">
    <property type="entry name" value="TPP_enzyme_M_2"/>
    <property type="match status" value="1"/>
</dbReference>
<evidence type="ECO:0000256" key="3">
    <source>
        <dbReference type="ARBA" id="ARBA00022723"/>
    </source>
</evidence>
<dbReference type="Pfam" id="PF02775">
    <property type="entry name" value="TPP_enzyme_C"/>
    <property type="match status" value="1"/>
</dbReference>